<evidence type="ECO:0000313" key="2">
    <source>
        <dbReference type="Proteomes" id="UP000789901"/>
    </source>
</evidence>
<dbReference type="Proteomes" id="UP000789901">
    <property type="component" value="Unassembled WGS sequence"/>
</dbReference>
<dbReference type="EMBL" id="CAJVQB010006313">
    <property type="protein sequence ID" value="CAG8681757.1"/>
    <property type="molecule type" value="Genomic_DNA"/>
</dbReference>
<accession>A0ABN7UVL9</accession>
<comment type="caution">
    <text evidence="1">The sequence shown here is derived from an EMBL/GenBank/DDBJ whole genome shotgun (WGS) entry which is preliminary data.</text>
</comment>
<reference evidence="1 2" key="1">
    <citation type="submission" date="2021-06" db="EMBL/GenBank/DDBJ databases">
        <authorList>
            <person name="Kallberg Y."/>
            <person name="Tangrot J."/>
            <person name="Rosling A."/>
        </authorList>
    </citation>
    <scope>NUCLEOTIDE SEQUENCE [LARGE SCALE GENOMIC DNA]</scope>
    <source>
        <strain evidence="1 2">120-4 pot B 10/14</strain>
    </source>
</reference>
<gene>
    <name evidence="1" type="ORF">GMARGA_LOCUS10998</name>
</gene>
<keyword evidence="2" id="KW-1185">Reference proteome</keyword>
<sequence length="166" mass="19021">MDHIKDSQGHKESYKSNSALDSSKKAKTDFIFNISFNEYTNVINAVKSIQQDNKSAHTDVLDFRKENIFPIPDYPCAKSFFSTDKINYLIIITRSAIQEEKKHISKLVKSFLEALLLSEIVSLRLLAKECNIQEDVTDKNTIKNHLENVDTANKAMIYVEKCIEDT</sequence>
<name>A0ABN7UVL9_GIGMA</name>
<evidence type="ECO:0000313" key="1">
    <source>
        <dbReference type="EMBL" id="CAG8681757.1"/>
    </source>
</evidence>
<protein>
    <submittedName>
        <fullName evidence="1">43527_t:CDS:1</fullName>
    </submittedName>
</protein>
<organism evidence="1 2">
    <name type="scientific">Gigaspora margarita</name>
    <dbReference type="NCBI Taxonomy" id="4874"/>
    <lineage>
        <taxon>Eukaryota</taxon>
        <taxon>Fungi</taxon>
        <taxon>Fungi incertae sedis</taxon>
        <taxon>Mucoromycota</taxon>
        <taxon>Glomeromycotina</taxon>
        <taxon>Glomeromycetes</taxon>
        <taxon>Diversisporales</taxon>
        <taxon>Gigasporaceae</taxon>
        <taxon>Gigaspora</taxon>
    </lineage>
</organism>
<proteinExistence type="predicted"/>